<evidence type="ECO:0000313" key="2">
    <source>
        <dbReference type="WBParaSite" id="TCONS_00013849.p2"/>
    </source>
</evidence>
<sequence>IFLIITFKYTFLTTNGVRQKCIRYKFDKTCFLYIDIIKDNFFANALTIIPTFHLLTLIKMHQKNCLISNSIISMNKYLLGKVNQTAMNQLCLKYRVKYYYPTFLRLYASYPMTRYELNLCKYVESRFLNVIPQEFAFRYICMLLKPQECNLIKKYLKLAEMKLLNLDYINRLLKEFLKNTHVKQICAFLRVFCKPFTYIKIHLSAHYYGAPGTLSNGRYSNH</sequence>
<evidence type="ECO:0000313" key="1">
    <source>
        <dbReference type="Proteomes" id="UP000035681"/>
    </source>
</evidence>
<proteinExistence type="predicted"/>
<dbReference type="AlphaFoldDB" id="A0AAF5DJX8"/>
<dbReference type="WBParaSite" id="TCONS_00013849.p2">
    <property type="protein sequence ID" value="TCONS_00013849.p2"/>
    <property type="gene ID" value="XLOC_008821"/>
</dbReference>
<protein>
    <submittedName>
        <fullName evidence="2">Uncharacterized protein</fullName>
    </submittedName>
</protein>
<accession>A0AAF5DJX8</accession>
<reference evidence="2" key="1">
    <citation type="submission" date="2024-02" db="UniProtKB">
        <authorList>
            <consortium name="WormBaseParasite"/>
        </authorList>
    </citation>
    <scope>IDENTIFICATION</scope>
</reference>
<name>A0AAF5DJX8_STRER</name>
<organism evidence="1 2">
    <name type="scientific">Strongyloides stercoralis</name>
    <name type="common">Threadworm</name>
    <dbReference type="NCBI Taxonomy" id="6248"/>
    <lineage>
        <taxon>Eukaryota</taxon>
        <taxon>Metazoa</taxon>
        <taxon>Ecdysozoa</taxon>
        <taxon>Nematoda</taxon>
        <taxon>Chromadorea</taxon>
        <taxon>Rhabditida</taxon>
        <taxon>Tylenchina</taxon>
        <taxon>Panagrolaimomorpha</taxon>
        <taxon>Strongyloidoidea</taxon>
        <taxon>Strongyloididae</taxon>
        <taxon>Strongyloides</taxon>
    </lineage>
</organism>
<dbReference type="Proteomes" id="UP000035681">
    <property type="component" value="Unplaced"/>
</dbReference>
<keyword evidence="1" id="KW-1185">Reference proteome</keyword>